<proteinExistence type="predicted"/>
<feature type="region of interest" description="Disordered" evidence="1">
    <location>
        <begin position="1"/>
        <end position="20"/>
    </location>
</feature>
<feature type="compositionally biased region" description="Basic and acidic residues" evidence="1">
    <location>
        <begin position="1"/>
        <end position="13"/>
    </location>
</feature>
<evidence type="ECO:0008006" key="4">
    <source>
        <dbReference type="Google" id="ProtNLM"/>
    </source>
</evidence>
<dbReference type="RefSeq" id="WP_274322191.1">
    <property type="nucleotide sequence ID" value="NZ_CP118158.1"/>
</dbReference>
<accession>A0ABD5Y5Y6</accession>
<keyword evidence="3" id="KW-1185">Reference proteome</keyword>
<dbReference type="AlphaFoldDB" id="A0ABD5Y5Y6"/>
<organism evidence="2 3">
    <name type="scientific">Halosimplex aquaticum</name>
    <dbReference type="NCBI Taxonomy" id="3026162"/>
    <lineage>
        <taxon>Archaea</taxon>
        <taxon>Methanobacteriati</taxon>
        <taxon>Methanobacteriota</taxon>
        <taxon>Stenosarchaea group</taxon>
        <taxon>Halobacteria</taxon>
        <taxon>Halobacteriales</taxon>
        <taxon>Haloarculaceae</taxon>
        <taxon>Halosimplex</taxon>
    </lineage>
</organism>
<gene>
    <name evidence="2" type="ORF">ACFQMA_14855</name>
</gene>
<dbReference type="EMBL" id="JBHTAS010000001">
    <property type="protein sequence ID" value="MFC7141101.1"/>
    <property type="molecule type" value="Genomic_DNA"/>
</dbReference>
<dbReference type="GeneID" id="78821410"/>
<sequence length="72" mass="7630">MSVLERGSREDGARTITSEMVSCPDCGHPTGVPLPRESAVVDDAADADGESPTCCPACDTYFDVQYAFERGS</sequence>
<evidence type="ECO:0000313" key="2">
    <source>
        <dbReference type="EMBL" id="MFC7141101.1"/>
    </source>
</evidence>
<comment type="caution">
    <text evidence="2">The sequence shown here is derived from an EMBL/GenBank/DDBJ whole genome shotgun (WGS) entry which is preliminary data.</text>
</comment>
<evidence type="ECO:0000256" key="1">
    <source>
        <dbReference type="SAM" id="MobiDB-lite"/>
    </source>
</evidence>
<dbReference type="Proteomes" id="UP001596432">
    <property type="component" value="Unassembled WGS sequence"/>
</dbReference>
<reference evidence="2 3" key="1">
    <citation type="journal article" date="2019" name="Int. J. Syst. Evol. Microbiol.">
        <title>The Global Catalogue of Microorganisms (GCM) 10K type strain sequencing project: providing services to taxonomists for standard genome sequencing and annotation.</title>
        <authorList>
            <consortium name="The Broad Institute Genomics Platform"/>
            <consortium name="The Broad Institute Genome Sequencing Center for Infectious Disease"/>
            <person name="Wu L."/>
            <person name="Ma J."/>
        </authorList>
    </citation>
    <scope>NUCLEOTIDE SEQUENCE [LARGE SCALE GENOMIC DNA]</scope>
    <source>
        <strain evidence="2 3">XZYJT29</strain>
    </source>
</reference>
<protein>
    <recommendedName>
        <fullName evidence="4">Small CPxCG-related zinc finger protein</fullName>
    </recommendedName>
</protein>
<evidence type="ECO:0000313" key="3">
    <source>
        <dbReference type="Proteomes" id="UP001596432"/>
    </source>
</evidence>
<name>A0ABD5Y5Y6_9EURY</name>